<evidence type="ECO:0000313" key="3">
    <source>
        <dbReference type="Proteomes" id="UP000887574"/>
    </source>
</evidence>
<evidence type="ECO:0000256" key="1">
    <source>
        <dbReference type="SAM" id="MobiDB-lite"/>
    </source>
</evidence>
<feature type="transmembrane region" description="Helical" evidence="2">
    <location>
        <begin position="167"/>
        <end position="189"/>
    </location>
</feature>
<protein>
    <submittedName>
        <fullName evidence="4">Uncharacterized protein</fullName>
    </submittedName>
</protein>
<evidence type="ECO:0000313" key="4">
    <source>
        <dbReference type="WBParaSite" id="jg11514"/>
    </source>
</evidence>
<dbReference type="AlphaFoldDB" id="A0A915CS02"/>
<sequence>MANRGRAPIIVQPENKDADSFKKKPKIQFVEDQSQNSAKKSRKPVPIDVTGLQTDTELYRSNSASKSVCLDGLTFTPSLSPAPLSRANSPSMKSQSNLVYPKRRYSTARRDSLQDMETPVFTTSEIKLRKKTPSSPKTVLTLAGLFVCGLMLFVSGLIVVINQKEFLFLLTGSIFLLVGLAMLTICLILQRKNVFKYFVDMNRDLHWLKIGDSYIGRMFVVEPDDSHLLPIPPPTPFSLAK</sequence>
<accession>A0A915CS02</accession>
<reference evidence="4" key="1">
    <citation type="submission" date="2022-11" db="UniProtKB">
        <authorList>
            <consortium name="WormBaseParasite"/>
        </authorList>
    </citation>
    <scope>IDENTIFICATION</scope>
</reference>
<dbReference type="WBParaSite" id="jg11514">
    <property type="protein sequence ID" value="jg11514"/>
    <property type="gene ID" value="jg11514"/>
</dbReference>
<evidence type="ECO:0000256" key="2">
    <source>
        <dbReference type="SAM" id="Phobius"/>
    </source>
</evidence>
<feature type="region of interest" description="Disordered" evidence="1">
    <location>
        <begin position="1"/>
        <end position="46"/>
    </location>
</feature>
<name>A0A915CS02_9BILA</name>
<keyword evidence="3" id="KW-1185">Reference proteome</keyword>
<dbReference type="Proteomes" id="UP000887574">
    <property type="component" value="Unplaced"/>
</dbReference>
<keyword evidence="2" id="KW-0812">Transmembrane</keyword>
<keyword evidence="2" id="KW-1133">Transmembrane helix</keyword>
<keyword evidence="2" id="KW-0472">Membrane</keyword>
<proteinExistence type="predicted"/>
<organism evidence="3 4">
    <name type="scientific">Ditylenchus dipsaci</name>
    <dbReference type="NCBI Taxonomy" id="166011"/>
    <lineage>
        <taxon>Eukaryota</taxon>
        <taxon>Metazoa</taxon>
        <taxon>Ecdysozoa</taxon>
        <taxon>Nematoda</taxon>
        <taxon>Chromadorea</taxon>
        <taxon>Rhabditida</taxon>
        <taxon>Tylenchina</taxon>
        <taxon>Tylenchomorpha</taxon>
        <taxon>Sphaerularioidea</taxon>
        <taxon>Anguinidae</taxon>
        <taxon>Anguininae</taxon>
        <taxon>Ditylenchus</taxon>
    </lineage>
</organism>
<feature type="transmembrane region" description="Helical" evidence="2">
    <location>
        <begin position="139"/>
        <end position="161"/>
    </location>
</feature>